<dbReference type="InterPro" id="IPR000306">
    <property type="entry name" value="Znf_FYVE"/>
</dbReference>
<proteinExistence type="predicted"/>
<evidence type="ECO:0000259" key="5">
    <source>
        <dbReference type="PROSITE" id="PS50178"/>
    </source>
</evidence>
<sequence>MLQRSSTLPRVARPMLPLTGSTFPLPDECFSSPELTRSGEEELIRMGLDALKLLVRETRVDRAGGPVNWTLDHDADGLQIYVGSEIGKAKETVFMSITEMPATLDEAANLHASDTNKEFHEFITKYNPDLCDCRVIKTLAPTTPKHPYNYIGIKWFCLESPPPVRNRDFVFVECRDVFEANGVRGWARVMESVEIPFCVPDLRSTMGIVRATIHASGIVFKEMPSRPGMLQVMQVYNLDLGGNVPSWIQRIAMKHRAKSLQRFDMYLRAKRLGLRPLLSDSDLVKTSSRRRCFLCQSRFSPFSRRQNCRLCGEVICRHCHRQWELTDSRRITRYVRVCVRCANDPTVKEGSHAFSAVDADRDRLEDSRDIRAASFPTSQPTTQVLESPYDGLETMDGSRLRRPNSPLTQHPSQNGGVAEDIVLGPRERTYMSPKRVAQPTSRPPPCNDGIEVYSRPAELSQAQIADLTNSSTASHQQLLDLFHQMKKLKLEERYGDVAEVSTTSAPAAI</sequence>
<gene>
    <name evidence="7" type="ORF">H310_01766</name>
</gene>
<dbReference type="Pfam" id="PF01363">
    <property type="entry name" value="FYVE"/>
    <property type="match status" value="1"/>
</dbReference>
<dbReference type="InterPro" id="IPR017455">
    <property type="entry name" value="Znf_FYVE-rel"/>
</dbReference>
<evidence type="ECO:0000259" key="6">
    <source>
        <dbReference type="PROSITE" id="PS50848"/>
    </source>
</evidence>
<dbReference type="AlphaFoldDB" id="A0A024UMP6"/>
<protein>
    <recommendedName>
        <fullName evidence="8">FYVE-type domain-containing protein</fullName>
    </recommendedName>
</protein>
<evidence type="ECO:0008006" key="8">
    <source>
        <dbReference type="Google" id="ProtNLM"/>
    </source>
</evidence>
<dbReference type="SUPFAM" id="SSF55961">
    <property type="entry name" value="Bet v1-like"/>
    <property type="match status" value="1"/>
</dbReference>
<dbReference type="InterPro" id="IPR002913">
    <property type="entry name" value="START_lipid-bd_dom"/>
</dbReference>
<dbReference type="PANTHER" id="PTHR13510">
    <property type="entry name" value="FYVE-FINGER-CONTAINING RAB5 EFFECTOR PROTEIN RABENOSYN-5-RELATED"/>
    <property type="match status" value="1"/>
</dbReference>
<dbReference type="InterPro" id="IPR023393">
    <property type="entry name" value="START-like_dom_sf"/>
</dbReference>
<keyword evidence="2 4" id="KW-0863">Zinc-finger</keyword>
<evidence type="ECO:0000256" key="3">
    <source>
        <dbReference type="ARBA" id="ARBA00022833"/>
    </source>
</evidence>
<dbReference type="GeneID" id="20078816"/>
<feature type="domain" description="FYVE-type" evidence="5">
    <location>
        <begin position="286"/>
        <end position="346"/>
    </location>
</feature>
<dbReference type="EMBL" id="KI913954">
    <property type="protein sequence ID" value="ETW07137.1"/>
    <property type="molecule type" value="Genomic_DNA"/>
</dbReference>
<evidence type="ECO:0000256" key="2">
    <source>
        <dbReference type="ARBA" id="ARBA00022771"/>
    </source>
</evidence>
<dbReference type="InterPro" id="IPR013083">
    <property type="entry name" value="Znf_RING/FYVE/PHD"/>
</dbReference>
<dbReference type="CDD" id="cd00065">
    <property type="entry name" value="FYVE_like_SF"/>
    <property type="match status" value="1"/>
</dbReference>
<evidence type="ECO:0000256" key="4">
    <source>
        <dbReference type="PROSITE-ProRule" id="PRU00091"/>
    </source>
</evidence>
<dbReference type="SUPFAM" id="SSF57903">
    <property type="entry name" value="FYVE/PHD zinc finger"/>
    <property type="match status" value="1"/>
</dbReference>
<dbReference type="InterPro" id="IPR011011">
    <property type="entry name" value="Znf_FYVE_PHD"/>
</dbReference>
<feature type="domain" description="START" evidence="6">
    <location>
        <begin position="161"/>
        <end position="248"/>
    </location>
</feature>
<dbReference type="Gene3D" id="3.30.530.20">
    <property type="match status" value="1"/>
</dbReference>
<keyword evidence="3" id="KW-0862">Zinc</keyword>
<dbReference type="STRING" id="157072.A0A024UMP6"/>
<evidence type="ECO:0000256" key="1">
    <source>
        <dbReference type="ARBA" id="ARBA00022723"/>
    </source>
</evidence>
<dbReference type="Pfam" id="PF01852">
    <property type="entry name" value="START"/>
    <property type="match status" value="1"/>
</dbReference>
<dbReference type="PROSITE" id="PS50848">
    <property type="entry name" value="START"/>
    <property type="match status" value="1"/>
</dbReference>
<accession>A0A024UMP6</accession>
<reference evidence="7" key="1">
    <citation type="submission" date="2013-12" db="EMBL/GenBank/DDBJ databases">
        <title>The Genome Sequence of Aphanomyces invadans NJM9701.</title>
        <authorList>
            <consortium name="The Broad Institute Genomics Platform"/>
            <person name="Russ C."/>
            <person name="Tyler B."/>
            <person name="van West P."/>
            <person name="Dieguez-Uribeondo J."/>
            <person name="Young S.K."/>
            <person name="Zeng Q."/>
            <person name="Gargeya S."/>
            <person name="Fitzgerald M."/>
            <person name="Abouelleil A."/>
            <person name="Alvarado L."/>
            <person name="Chapman S.B."/>
            <person name="Gainer-Dewar J."/>
            <person name="Goldberg J."/>
            <person name="Griggs A."/>
            <person name="Gujja S."/>
            <person name="Hansen M."/>
            <person name="Howarth C."/>
            <person name="Imamovic A."/>
            <person name="Ireland A."/>
            <person name="Larimer J."/>
            <person name="McCowan C."/>
            <person name="Murphy C."/>
            <person name="Pearson M."/>
            <person name="Poon T.W."/>
            <person name="Priest M."/>
            <person name="Roberts A."/>
            <person name="Saif S."/>
            <person name="Shea T."/>
            <person name="Sykes S."/>
            <person name="Wortman J."/>
            <person name="Nusbaum C."/>
            <person name="Birren B."/>
        </authorList>
    </citation>
    <scope>NUCLEOTIDE SEQUENCE [LARGE SCALE GENOMIC DNA]</scope>
    <source>
        <strain evidence="7">NJM9701</strain>
    </source>
</reference>
<organism evidence="7">
    <name type="scientific">Aphanomyces invadans</name>
    <dbReference type="NCBI Taxonomy" id="157072"/>
    <lineage>
        <taxon>Eukaryota</taxon>
        <taxon>Sar</taxon>
        <taxon>Stramenopiles</taxon>
        <taxon>Oomycota</taxon>
        <taxon>Saprolegniomycetes</taxon>
        <taxon>Saprolegniales</taxon>
        <taxon>Verrucalvaceae</taxon>
        <taxon>Aphanomyces</taxon>
    </lineage>
</organism>
<keyword evidence="1" id="KW-0479">Metal-binding</keyword>
<dbReference type="RefSeq" id="XP_008863230.1">
    <property type="nucleotide sequence ID" value="XM_008865008.1"/>
</dbReference>
<dbReference type="PANTHER" id="PTHR13510:SF44">
    <property type="entry name" value="RABENOSYN-5"/>
    <property type="match status" value="1"/>
</dbReference>
<dbReference type="Gene3D" id="3.30.40.10">
    <property type="entry name" value="Zinc/RING finger domain, C3HC4 (zinc finger)"/>
    <property type="match status" value="1"/>
</dbReference>
<dbReference type="SMART" id="SM00064">
    <property type="entry name" value="FYVE"/>
    <property type="match status" value="1"/>
</dbReference>
<dbReference type="GO" id="GO:0008270">
    <property type="term" value="F:zinc ion binding"/>
    <property type="evidence" value="ECO:0007669"/>
    <property type="project" value="UniProtKB-KW"/>
</dbReference>
<dbReference type="OrthoDB" id="79940at2759"/>
<dbReference type="VEuPathDB" id="FungiDB:H310_01766"/>
<dbReference type="GO" id="GO:0008289">
    <property type="term" value="F:lipid binding"/>
    <property type="evidence" value="ECO:0007669"/>
    <property type="project" value="InterPro"/>
</dbReference>
<name>A0A024UMP6_9STRA</name>
<dbReference type="InterPro" id="IPR052727">
    <property type="entry name" value="Rab4/Rab5_effector"/>
</dbReference>
<dbReference type="PROSITE" id="PS50178">
    <property type="entry name" value="ZF_FYVE"/>
    <property type="match status" value="1"/>
</dbReference>
<evidence type="ECO:0000313" key="7">
    <source>
        <dbReference type="EMBL" id="ETW07137.1"/>
    </source>
</evidence>